<dbReference type="InterPro" id="IPR002129">
    <property type="entry name" value="PyrdxlP-dep_de-COase"/>
</dbReference>
<dbReference type="CDD" id="cd06450">
    <property type="entry name" value="DOPA_deC_like"/>
    <property type="match status" value="1"/>
</dbReference>
<dbReference type="PROSITE" id="PS00392">
    <property type="entry name" value="DDC_GAD_HDC_YDC"/>
    <property type="match status" value="1"/>
</dbReference>
<dbReference type="GO" id="GO:0019752">
    <property type="term" value="P:carboxylic acid metabolic process"/>
    <property type="evidence" value="ECO:0007669"/>
    <property type="project" value="InterPro"/>
</dbReference>
<dbReference type="Gene3D" id="3.90.1150.170">
    <property type="match status" value="1"/>
</dbReference>
<dbReference type="EMBL" id="VSSQ01006766">
    <property type="protein sequence ID" value="MPM33793.1"/>
    <property type="molecule type" value="Genomic_DNA"/>
</dbReference>
<protein>
    <submittedName>
        <fullName evidence="6">L-2,4-diaminobutyrate decarboxylase</fullName>
        <ecNumber evidence="6">4.1.1.86</ecNumber>
    </submittedName>
</protein>
<evidence type="ECO:0000256" key="3">
    <source>
        <dbReference type="ARBA" id="ARBA00022793"/>
    </source>
</evidence>
<accession>A0A644Z4Z4</accession>
<dbReference type="EC" id="4.1.1.86" evidence="6"/>
<sequence length="485" mass="53884">MSKPITELPYVLSHDKESKLAYRTLIDQTVDAILDSLQDGGAYQGSSVDELKSLIQKEQMLPEKGLGWEAVLSQVRSSILPNFLRTWSTNYMAHLHSPALLESIAAELILSTFNQSMDSWDQSPIATEVELEVIRQLCTLYNLGETSDGVFTSGGSQSNLSALTLARDWYCTTVLGHDVKKYGLPAEYRNLRIYTSEVSHFSMEKSAHLLGLGYDAVRKVPVDAACRMDTKALSAMLAEDKMAGLLPFCVVATIGTTDYGSVDPVEELRAICDAEHLFLHADAAYGSAVQLSSTYKSRLGDLGLCDSITVDFHKMFLLPISCGALLIKNTELFSVFTLHADYLNREEDEADGYTNLVGKSLQTTRRFDALKVWMAFQCRGKDGYAQMIDTCIGNATYFAKQIAADPDYELAIEPELSSVVFRLKGSCERNKQVRRQLLHHHQVVIGQTVYAGKTYLKFTLLNPLVTHAHLDELITLIKQLGSQLH</sequence>
<dbReference type="PRINTS" id="PR00800">
    <property type="entry name" value="YHDCRBOXLASE"/>
</dbReference>
<dbReference type="GO" id="GO:0006520">
    <property type="term" value="P:amino acid metabolic process"/>
    <property type="evidence" value="ECO:0007669"/>
    <property type="project" value="InterPro"/>
</dbReference>
<dbReference type="GO" id="GO:0033983">
    <property type="term" value="F:diaminobutyrate decarboxylase activity"/>
    <property type="evidence" value="ECO:0007669"/>
    <property type="project" value="UniProtKB-EC"/>
</dbReference>
<dbReference type="InterPro" id="IPR021115">
    <property type="entry name" value="Pyridoxal-P_BS"/>
</dbReference>
<comment type="cofactor">
    <cofactor evidence="1">
        <name>pyridoxal 5'-phosphate</name>
        <dbReference type="ChEBI" id="CHEBI:597326"/>
    </cofactor>
</comment>
<keyword evidence="5 6" id="KW-0456">Lyase</keyword>
<dbReference type="Pfam" id="PF00282">
    <property type="entry name" value="Pyridoxal_deC"/>
    <property type="match status" value="1"/>
</dbReference>
<dbReference type="Gene3D" id="3.40.640.10">
    <property type="entry name" value="Type I PLP-dependent aspartate aminotransferase-like (Major domain)"/>
    <property type="match status" value="1"/>
</dbReference>
<evidence type="ECO:0000313" key="6">
    <source>
        <dbReference type="EMBL" id="MPM33793.1"/>
    </source>
</evidence>
<evidence type="ECO:0000256" key="1">
    <source>
        <dbReference type="ARBA" id="ARBA00001933"/>
    </source>
</evidence>
<dbReference type="GO" id="GO:0030170">
    <property type="term" value="F:pyridoxal phosphate binding"/>
    <property type="evidence" value="ECO:0007669"/>
    <property type="project" value="InterPro"/>
</dbReference>
<evidence type="ECO:0000256" key="5">
    <source>
        <dbReference type="ARBA" id="ARBA00023239"/>
    </source>
</evidence>
<dbReference type="AlphaFoldDB" id="A0A644Z4Z4"/>
<keyword evidence="3" id="KW-0210">Decarboxylase</keyword>
<comment type="caution">
    <text evidence="6">The sequence shown here is derived from an EMBL/GenBank/DDBJ whole genome shotgun (WGS) entry which is preliminary data.</text>
</comment>
<proteinExistence type="inferred from homology"/>
<dbReference type="GO" id="GO:0005737">
    <property type="term" value="C:cytoplasm"/>
    <property type="evidence" value="ECO:0007669"/>
    <property type="project" value="TreeGrafter"/>
</dbReference>
<dbReference type="InterPro" id="IPR015421">
    <property type="entry name" value="PyrdxlP-dep_Trfase_major"/>
</dbReference>
<comment type="similarity">
    <text evidence="2">Belongs to the group II decarboxylase family.</text>
</comment>
<dbReference type="PANTHER" id="PTHR45677">
    <property type="entry name" value="GLUTAMATE DECARBOXYLASE-RELATED"/>
    <property type="match status" value="1"/>
</dbReference>
<evidence type="ECO:0000256" key="4">
    <source>
        <dbReference type="ARBA" id="ARBA00022898"/>
    </source>
</evidence>
<dbReference type="InterPro" id="IPR010977">
    <property type="entry name" value="Aromatic_deC"/>
</dbReference>
<dbReference type="InterPro" id="IPR015424">
    <property type="entry name" value="PyrdxlP-dep_Trfase"/>
</dbReference>
<name>A0A644Z4Z4_9ZZZZ</name>
<dbReference type="InterPro" id="IPR015422">
    <property type="entry name" value="PyrdxlP-dep_Trfase_small"/>
</dbReference>
<dbReference type="SUPFAM" id="SSF53383">
    <property type="entry name" value="PLP-dependent transferases"/>
    <property type="match status" value="1"/>
</dbReference>
<evidence type="ECO:0000256" key="2">
    <source>
        <dbReference type="ARBA" id="ARBA00009533"/>
    </source>
</evidence>
<dbReference type="PANTHER" id="PTHR45677:SF8">
    <property type="entry name" value="CYSTEINE SULFINIC ACID DECARBOXYLASE"/>
    <property type="match status" value="1"/>
</dbReference>
<reference evidence="6" key="1">
    <citation type="submission" date="2019-08" db="EMBL/GenBank/DDBJ databases">
        <authorList>
            <person name="Kucharzyk K."/>
            <person name="Murdoch R.W."/>
            <person name="Higgins S."/>
            <person name="Loffler F."/>
        </authorList>
    </citation>
    <scope>NUCLEOTIDE SEQUENCE</scope>
</reference>
<organism evidence="6">
    <name type="scientific">bioreactor metagenome</name>
    <dbReference type="NCBI Taxonomy" id="1076179"/>
    <lineage>
        <taxon>unclassified sequences</taxon>
        <taxon>metagenomes</taxon>
        <taxon>ecological metagenomes</taxon>
    </lineage>
</organism>
<gene>
    <name evidence="6" type="primary">ddc_4</name>
    <name evidence="6" type="ORF">SDC9_80372</name>
</gene>
<dbReference type="Gene3D" id="3.90.1150.10">
    <property type="entry name" value="Aspartate Aminotransferase, domain 1"/>
    <property type="match status" value="1"/>
</dbReference>
<keyword evidence="4" id="KW-0663">Pyridoxal phosphate</keyword>